<dbReference type="SMART" id="SM00422">
    <property type="entry name" value="HTH_MERR"/>
    <property type="match status" value="1"/>
</dbReference>
<dbReference type="PANTHER" id="PTHR30204">
    <property type="entry name" value="REDOX-CYCLING DRUG-SENSING TRANSCRIPTIONAL ACTIVATOR SOXR"/>
    <property type="match status" value="1"/>
</dbReference>
<dbReference type="InterPro" id="IPR009061">
    <property type="entry name" value="DNA-bd_dom_put_sf"/>
</dbReference>
<name>A0A7Z7K6N0_STRAG</name>
<gene>
    <name evidence="4" type="primary">adhR</name>
    <name evidence="4" type="ORF">NCTC8181_00487</name>
</gene>
<sequence>MLKMYIKEVSKKTGITSDTIRYYERINLIPPIHRSESGIREFTQNDIDILEFVRYFRGAGVSVESLIDYIHLVEKGDSTIPARLEILKDKRNNLEDRLQGLQEALNRLNHKIDNYQNKVVPREQELFDPTTK</sequence>
<evidence type="ECO:0000259" key="3">
    <source>
        <dbReference type="PROSITE" id="PS50937"/>
    </source>
</evidence>
<reference evidence="4 5" key="1">
    <citation type="submission" date="2018-06" db="EMBL/GenBank/DDBJ databases">
        <authorList>
            <consortium name="Pathogen Informatics"/>
            <person name="Doyle S."/>
        </authorList>
    </citation>
    <scope>NUCLEOTIDE SEQUENCE [LARGE SCALE GENOMIC DNA]</scope>
    <source>
        <strain evidence="4 5">NCTC8181</strain>
    </source>
</reference>
<keyword evidence="2" id="KW-0175">Coiled coil</keyword>
<dbReference type="Pfam" id="PF13411">
    <property type="entry name" value="MerR_1"/>
    <property type="match status" value="1"/>
</dbReference>
<dbReference type="AlphaFoldDB" id="A0A7Z7K6N0"/>
<feature type="coiled-coil region" evidence="2">
    <location>
        <begin position="84"/>
        <end position="118"/>
    </location>
</feature>
<dbReference type="InterPro" id="IPR047057">
    <property type="entry name" value="MerR_fam"/>
</dbReference>
<comment type="caution">
    <text evidence="4">The sequence shown here is derived from an EMBL/GenBank/DDBJ whole genome shotgun (WGS) entry which is preliminary data.</text>
</comment>
<dbReference type="PROSITE" id="PS50937">
    <property type="entry name" value="HTH_MERR_2"/>
    <property type="match status" value="1"/>
</dbReference>
<evidence type="ECO:0000313" key="4">
    <source>
        <dbReference type="EMBL" id="SQA17554.1"/>
    </source>
</evidence>
<dbReference type="CDD" id="cd01109">
    <property type="entry name" value="HTH_YyaN"/>
    <property type="match status" value="1"/>
</dbReference>
<protein>
    <submittedName>
        <fullName evidence="4">Transcriptional regulator, MerR family</fullName>
    </submittedName>
</protein>
<accession>A0A7Z7K6N0</accession>
<dbReference type="SUPFAM" id="SSF46955">
    <property type="entry name" value="Putative DNA-binding domain"/>
    <property type="match status" value="1"/>
</dbReference>
<evidence type="ECO:0000256" key="1">
    <source>
        <dbReference type="ARBA" id="ARBA00023125"/>
    </source>
</evidence>
<evidence type="ECO:0000256" key="2">
    <source>
        <dbReference type="SAM" id="Coils"/>
    </source>
</evidence>
<dbReference type="InterPro" id="IPR000551">
    <property type="entry name" value="MerR-type_HTH_dom"/>
</dbReference>
<feature type="domain" description="HTH merR-type" evidence="3">
    <location>
        <begin position="1"/>
        <end position="72"/>
    </location>
</feature>
<dbReference type="PANTHER" id="PTHR30204:SF98">
    <property type="entry name" value="HTH-TYPE TRANSCRIPTIONAL REGULATOR ADHR"/>
    <property type="match status" value="1"/>
</dbReference>
<dbReference type="GO" id="GO:0003700">
    <property type="term" value="F:DNA-binding transcription factor activity"/>
    <property type="evidence" value="ECO:0007669"/>
    <property type="project" value="InterPro"/>
</dbReference>
<dbReference type="EMBL" id="UAVB01000001">
    <property type="protein sequence ID" value="SQA17554.1"/>
    <property type="molecule type" value="Genomic_DNA"/>
</dbReference>
<keyword evidence="1" id="KW-0238">DNA-binding</keyword>
<organism evidence="4 5">
    <name type="scientific">Streptococcus agalactiae</name>
    <dbReference type="NCBI Taxonomy" id="1311"/>
    <lineage>
        <taxon>Bacteria</taxon>
        <taxon>Bacillati</taxon>
        <taxon>Bacillota</taxon>
        <taxon>Bacilli</taxon>
        <taxon>Lactobacillales</taxon>
        <taxon>Streptococcaceae</taxon>
        <taxon>Streptococcus</taxon>
    </lineage>
</organism>
<proteinExistence type="predicted"/>
<dbReference type="GO" id="GO:0003677">
    <property type="term" value="F:DNA binding"/>
    <property type="evidence" value="ECO:0007669"/>
    <property type="project" value="UniProtKB-KW"/>
</dbReference>
<dbReference type="NCBIfam" id="NF041849">
    <property type="entry name" value="trans_regNmlR"/>
    <property type="match status" value="1"/>
</dbReference>
<dbReference type="Gene3D" id="1.10.1660.10">
    <property type="match status" value="1"/>
</dbReference>
<dbReference type="Proteomes" id="UP000250200">
    <property type="component" value="Unassembled WGS sequence"/>
</dbReference>
<evidence type="ECO:0000313" key="5">
    <source>
        <dbReference type="Proteomes" id="UP000250200"/>
    </source>
</evidence>